<accession>A0AC35UCA0</accession>
<protein>
    <submittedName>
        <fullName evidence="2">ML domain-containing protein</fullName>
    </submittedName>
</protein>
<organism evidence="1 2">
    <name type="scientific">Rhabditophanes sp. KR3021</name>
    <dbReference type="NCBI Taxonomy" id="114890"/>
    <lineage>
        <taxon>Eukaryota</taxon>
        <taxon>Metazoa</taxon>
        <taxon>Ecdysozoa</taxon>
        <taxon>Nematoda</taxon>
        <taxon>Chromadorea</taxon>
        <taxon>Rhabditida</taxon>
        <taxon>Tylenchina</taxon>
        <taxon>Panagrolaimomorpha</taxon>
        <taxon>Strongyloidoidea</taxon>
        <taxon>Alloionematidae</taxon>
        <taxon>Rhabditophanes</taxon>
    </lineage>
</organism>
<dbReference type="WBParaSite" id="RSKR_0000989000.1">
    <property type="protein sequence ID" value="RSKR_0000989000.1"/>
    <property type="gene ID" value="RSKR_0000989000"/>
</dbReference>
<sequence>MFKLFAAVLCCVALSMAYALPKDPVSRKVCTFPNGTDTAIHVFNCDGDALPILVNSAKILDQQGNLVYPINPKVPIIIDLEVVNNGIQYDDNRVDVKILEYSENWLTGQCDWTEIPTFGLLDNIDGCSYAHNCPLKTGPLSLRLPIDLSGFSAIINIIAGHNPYAIVVRMLDYNAGDDKHEEFS</sequence>
<dbReference type="Proteomes" id="UP000095286">
    <property type="component" value="Unplaced"/>
</dbReference>
<evidence type="ECO:0000313" key="1">
    <source>
        <dbReference type="Proteomes" id="UP000095286"/>
    </source>
</evidence>
<evidence type="ECO:0000313" key="2">
    <source>
        <dbReference type="WBParaSite" id="RSKR_0000989000.1"/>
    </source>
</evidence>
<name>A0AC35UCA0_9BILA</name>
<proteinExistence type="predicted"/>
<reference evidence="2" key="1">
    <citation type="submission" date="2016-11" db="UniProtKB">
        <authorList>
            <consortium name="WormBaseParasite"/>
        </authorList>
    </citation>
    <scope>IDENTIFICATION</scope>
    <source>
        <strain evidence="2">KR3021</strain>
    </source>
</reference>